<dbReference type="Proteomes" id="UP000308530">
    <property type="component" value="Chromosome"/>
</dbReference>
<evidence type="ECO:0000313" key="5">
    <source>
        <dbReference type="EMBL" id="QLF69259.1"/>
    </source>
</evidence>
<feature type="domain" description="GGDEF" evidence="4">
    <location>
        <begin position="245"/>
        <end position="378"/>
    </location>
</feature>
<protein>
    <recommendedName>
        <fullName evidence="1">diguanylate cyclase</fullName>
        <ecNumber evidence="1">2.7.7.65</ecNumber>
    </recommendedName>
</protein>
<keyword evidence="3" id="KW-1133">Transmembrane helix</keyword>
<evidence type="ECO:0000259" key="4">
    <source>
        <dbReference type="PROSITE" id="PS50887"/>
    </source>
</evidence>
<evidence type="ECO:0000313" key="6">
    <source>
        <dbReference type="Proteomes" id="UP000308530"/>
    </source>
</evidence>
<organism evidence="5 6">
    <name type="scientific">Peteryoungia desertarenae</name>
    <dbReference type="NCBI Taxonomy" id="1813451"/>
    <lineage>
        <taxon>Bacteria</taxon>
        <taxon>Pseudomonadati</taxon>
        <taxon>Pseudomonadota</taxon>
        <taxon>Alphaproteobacteria</taxon>
        <taxon>Hyphomicrobiales</taxon>
        <taxon>Rhizobiaceae</taxon>
        <taxon>Peteryoungia</taxon>
    </lineage>
</organism>
<dbReference type="InterPro" id="IPR000160">
    <property type="entry name" value="GGDEF_dom"/>
</dbReference>
<sequence length="392" mass="42731">MLDNTTLLVALGVSTICLLLTLLGMWLTRRTDRFMLTWVYGLVCIAIGTFSYSYYSLYPEPILGSIWCFFILSGFSIIYAAAHQFRTGRSPLGRSLKLSVLTVNMTTPAMLFGYDGLAFIILNLVVMILLFASAWEYWLARAEAPGPLVGIVTLYSLAAISFFLCALVLVIDGKLVLGHAPDNWAEVLNIAVSIAGMTAVGALSLMLQQARIAAEHRLEALTDALTAIPNRRALFERHGQQVFDASMALIVFDIDRFKSINDVHGHAVGDKVIRAFARELHRTTGPVTVARLGGEEFAAVLVGIVPGYAEWVAERIRRGFGQMQIDNDRDEVIAATTSAGVAYGSAQGATLHDLLQLADGALYQAKRRGRNRVELAVHEEPDLKSGATLVLG</sequence>
<feature type="transmembrane region" description="Helical" evidence="3">
    <location>
        <begin position="152"/>
        <end position="171"/>
    </location>
</feature>
<keyword evidence="6" id="KW-1185">Reference proteome</keyword>
<gene>
    <name evidence="5" type="ORF">FE840_006720</name>
</gene>
<feature type="transmembrane region" description="Helical" evidence="3">
    <location>
        <begin position="34"/>
        <end position="55"/>
    </location>
</feature>
<feature type="transmembrane region" description="Helical" evidence="3">
    <location>
        <begin position="6"/>
        <end position="27"/>
    </location>
</feature>
<dbReference type="SUPFAM" id="SSF55073">
    <property type="entry name" value="Nucleotide cyclase"/>
    <property type="match status" value="1"/>
</dbReference>
<evidence type="ECO:0000256" key="1">
    <source>
        <dbReference type="ARBA" id="ARBA00012528"/>
    </source>
</evidence>
<keyword evidence="3" id="KW-0472">Membrane</keyword>
<dbReference type="InterPro" id="IPR050469">
    <property type="entry name" value="Diguanylate_Cyclase"/>
</dbReference>
<dbReference type="NCBIfam" id="TIGR00254">
    <property type="entry name" value="GGDEF"/>
    <property type="match status" value="1"/>
</dbReference>
<dbReference type="EMBL" id="CP058350">
    <property type="protein sequence ID" value="QLF69259.1"/>
    <property type="molecule type" value="Genomic_DNA"/>
</dbReference>
<dbReference type="CDD" id="cd01949">
    <property type="entry name" value="GGDEF"/>
    <property type="match status" value="1"/>
</dbReference>
<evidence type="ECO:0000256" key="2">
    <source>
        <dbReference type="ARBA" id="ARBA00034247"/>
    </source>
</evidence>
<reference evidence="5 6" key="1">
    <citation type="submission" date="2020-06" db="EMBL/GenBank/DDBJ databases">
        <title>Genome sequence of Rhizobium sp strain ADMK78.</title>
        <authorList>
            <person name="Rahi P."/>
        </authorList>
    </citation>
    <scope>NUCLEOTIDE SEQUENCE [LARGE SCALE GENOMIC DNA]</scope>
    <source>
        <strain evidence="5 6">ADMK78</strain>
    </source>
</reference>
<feature type="transmembrane region" description="Helical" evidence="3">
    <location>
        <begin position="61"/>
        <end position="82"/>
    </location>
</feature>
<accession>A0ABX6QL22</accession>
<proteinExistence type="predicted"/>
<dbReference type="RefSeq" id="WP_138285606.1">
    <property type="nucleotide sequence ID" value="NZ_CP058350.1"/>
</dbReference>
<keyword evidence="3" id="KW-0812">Transmembrane</keyword>
<dbReference type="PROSITE" id="PS50887">
    <property type="entry name" value="GGDEF"/>
    <property type="match status" value="1"/>
</dbReference>
<dbReference type="InterPro" id="IPR029787">
    <property type="entry name" value="Nucleotide_cyclase"/>
</dbReference>
<dbReference type="InterPro" id="IPR043128">
    <property type="entry name" value="Rev_trsase/Diguanyl_cyclase"/>
</dbReference>
<dbReference type="Gene3D" id="3.30.70.270">
    <property type="match status" value="1"/>
</dbReference>
<dbReference type="PANTHER" id="PTHR45138">
    <property type="entry name" value="REGULATORY COMPONENTS OF SENSORY TRANSDUCTION SYSTEM"/>
    <property type="match status" value="1"/>
</dbReference>
<name>A0ABX6QL22_9HYPH</name>
<dbReference type="PANTHER" id="PTHR45138:SF9">
    <property type="entry name" value="DIGUANYLATE CYCLASE DGCM-RELATED"/>
    <property type="match status" value="1"/>
</dbReference>
<feature type="transmembrane region" description="Helical" evidence="3">
    <location>
        <begin position="187"/>
        <end position="207"/>
    </location>
</feature>
<dbReference type="EC" id="2.7.7.65" evidence="1"/>
<comment type="catalytic activity">
    <reaction evidence="2">
        <text>2 GTP = 3',3'-c-di-GMP + 2 diphosphate</text>
        <dbReference type="Rhea" id="RHEA:24898"/>
        <dbReference type="ChEBI" id="CHEBI:33019"/>
        <dbReference type="ChEBI" id="CHEBI:37565"/>
        <dbReference type="ChEBI" id="CHEBI:58805"/>
        <dbReference type="EC" id="2.7.7.65"/>
    </reaction>
</comment>
<evidence type="ECO:0000256" key="3">
    <source>
        <dbReference type="SAM" id="Phobius"/>
    </source>
</evidence>
<feature type="transmembrane region" description="Helical" evidence="3">
    <location>
        <begin position="120"/>
        <end position="140"/>
    </location>
</feature>
<dbReference type="Pfam" id="PF00990">
    <property type="entry name" value="GGDEF"/>
    <property type="match status" value="1"/>
</dbReference>
<dbReference type="SMART" id="SM00267">
    <property type="entry name" value="GGDEF"/>
    <property type="match status" value="1"/>
</dbReference>